<accession>A0A0E9SVI9</accession>
<reference evidence="1" key="2">
    <citation type="journal article" date="2015" name="Fish Shellfish Immunol.">
        <title>Early steps in the European eel (Anguilla anguilla)-Vibrio vulnificus interaction in the gills: Role of the RtxA13 toxin.</title>
        <authorList>
            <person name="Callol A."/>
            <person name="Pajuelo D."/>
            <person name="Ebbesson L."/>
            <person name="Teles M."/>
            <person name="MacKenzie S."/>
            <person name="Amaro C."/>
        </authorList>
    </citation>
    <scope>NUCLEOTIDE SEQUENCE</scope>
</reference>
<protein>
    <submittedName>
        <fullName evidence="1">Uncharacterized protein</fullName>
    </submittedName>
</protein>
<dbReference type="AlphaFoldDB" id="A0A0E9SVI9"/>
<dbReference type="EMBL" id="GBXM01063897">
    <property type="protein sequence ID" value="JAH44680.1"/>
    <property type="molecule type" value="Transcribed_RNA"/>
</dbReference>
<evidence type="ECO:0000313" key="1">
    <source>
        <dbReference type="EMBL" id="JAH44680.1"/>
    </source>
</evidence>
<organism evidence="1">
    <name type="scientific">Anguilla anguilla</name>
    <name type="common">European freshwater eel</name>
    <name type="synonym">Muraena anguilla</name>
    <dbReference type="NCBI Taxonomy" id="7936"/>
    <lineage>
        <taxon>Eukaryota</taxon>
        <taxon>Metazoa</taxon>
        <taxon>Chordata</taxon>
        <taxon>Craniata</taxon>
        <taxon>Vertebrata</taxon>
        <taxon>Euteleostomi</taxon>
        <taxon>Actinopterygii</taxon>
        <taxon>Neopterygii</taxon>
        <taxon>Teleostei</taxon>
        <taxon>Anguilliformes</taxon>
        <taxon>Anguillidae</taxon>
        <taxon>Anguilla</taxon>
    </lineage>
</organism>
<proteinExistence type="predicted"/>
<name>A0A0E9SVI9_ANGAN</name>
<reference evidence="1" key="1">
    <citation type="submission" date="2014-11" db="EMBL/GenBank/DDBJ databases">
        <authorList>
            <person name="Amaro Gonzalez C."/>
        </authorList>
    </citation>
    <scope>NUCLEOTIDE SEQUENCE</scope>
</reference>
<sequence>MFFKLGNGSLSWPTNRVAIFFRLSVLSVCYQQCYVTACKHC</sequence>